<dbReference type="Pfam" id="PF00294">
    <property type="entry name" value="PfkB"/>
    <property type="match status" value="2"/>
</dbReference>
<evidence type="ECO:0000259" key="4">
    <source>
        <dbReference type="Pfam" id="PF00294"/>
    </source>
</evidence>
<dbReference type="SUPFAM" id="SSF53613">
    <property type="entry name" value="Ribokinase-like"/>
    <property type="match status" value="1"/>
</dbReference>
<keyword evidence="3 5" id="KW-0418">Kinase</keyword>
<dbReference type="InterPro" id="IPR052700">
    <property type="entry name" value="Carb_kinase_PfkB-like"/>
</dbReference>
<comment type="caution">
    <text evidence="5">The sequence shown here is derived from an EMBL/GenBank/DDBJ whole genome shotgun (WGS) entry which is preliminary data.</text>
</comment>
<comment type="similarity">
    <text evidence="1">Belongs to the carbohydrate kinase PfkB family.</text>
</comment>
<organism evidence="5 6">
    <name type="scientific">Sphingobacterium litopenaei</name>
    <dbReference type="NCBI Taxonomy" id="2763500"/>
    <lineage>
        <taxon>Bacteria</taxon>
        <taxon>Pseudomonadati</taxon>
        <taxon>Bacteroidota</taxon>
        <taxon>Sphingobacteriia</taxon>
        <taxon>Sphingobacteriales</taxon>
        <taxon>Sphingobacteriaceae</taxon>
        <taxon>Sphingobacterium</taxon>
    </lineage>
</organism>
<sequence>MNKPNKRVLCFGELLVRLQSTADSFFGNQQNTLKIYAGGSEANVAVTLGQLGIATSYFTAVPKNAISKEIESILESKQVDTSKILHQGDRIGSYFLLSANGLTSGEVIYDRKYSAFSDLKVENINWDKLYDGIDWFHFTAITPALNESLAYLTEVALEEAIKRNITISVDLNYRSKLWQYGKDPIEIMPNLIRYADVVMGNIWASNKMLGTSIQEHLDRSTSKEEYVNFANQVAYEMMEKFPKVSQVANTYRFMDNPKHNLFYGTYHTRETNVFSDTRETFEVIDRIGSGDAFMGGLIYALINELPAQEIIDTATAAGFEKLFVKGDLGNGKI</sequence>
<dbReference type="InterPro" id="IPR029056">
    <property type="entry name" value="Ribokinase-like"/>
</dbReference>
<dbReference type="InterPro" id="IPR011611">
    <property type="entry name" value="PfkB_dom"/>
</dbReference>
<accession>A0ABR7YGR2</accession>
<dbReference type="PANTHER" id="PTHR43320">
    <property type="entry name" value="SUGAR KINASE"/>
    <property type="match status" value="1"/>
</dbReference>
<evidence type="ECO:0000256" key="2">
    <source>
        <dbReference type="ARBA" id="ARBA00022679"/>
    </source>
</evidence>
<dbReference type="EMBL" id="JACOIJ010000026">
    <property type="protein sequence ID" value="MBD1430408.1"/>
    <property type="molecule type" value="Genomic_DNA"/>
</dbReference>
<evidence type="ECO:0000313" key="5">
    <source>
        <dbReference type="EMBL" id="MBD1430408.1"/>
    </source>
</evidence>
<dbReference type="PANTHER" id="PTHR43320:SF2">
    <property type="entry name" value="2-DEHYDRO-3-DEOXYGLUCONOKINASE_2-DEHYDRO-3-DEOXYGALACTONOKINASE"/>
    <property type="match status" value="1"/>
</dbReference>
<name>A0ABR7YGR2_9SPHI</name>
<protein>
    <submittedName>
        <fullName evidence="5">Sugar kinase</fullName>
    </submittedName>
</protein>
<evidence type="ECO:0000313" key="6">
    <source>
        <dbReference type="Proteomes" id="UP000651271"/>
    </source>
</evidence>
<dbReference type="CDD" id="cd01166">
    <property type="entry name" value="KdgK"/>
    <property type="match status" value="1"/>
</dbReference>
<gene>
    <name evidence="5" type="ORF">H8B04_12690</name>
</gene>
<dbReference type="GO" id="GO:0016301">
    <property type="term" value="F:kinase activity"/>
    <property type="evidence" value="ECO:0007669"/>
    <property type="project" value="UniProtKB-KW"/>
</dbReference>
<feature type="domain" description="Carbohydrate kinase PfkB" evidence="4">
    <location>
        <begin position="6"/>
        <end position="213"/>
    </location>
</feature>
<dbReference type="Gene3D" id="3.40.1190.20">
    <property type="match status" value="1"/>
</dbReference>
<proteinExistence type="inferred from homology"/>
<keyword evidence="2" id="KW-0808">Transferase</keyword>
<keyword evidence="6" id="KW-1185">Reference proteome</keyword>
<feature type="domain" description="Carbohydrate kinase PfkB" evidence="4">
    <location>
        <begin position="278"/>
        <end position="318"/>
    </location>
</feature>
<dbReference type="Proteomes" id="UP000651271">
    <property type="component" value="Unassembled WGS sequence"/>
</dbReference>
<reference evidence="5 6" key="1">
    <citation type="submission" date="2020-08" db="EMBL/GenBank/DDBJ databases">
        <title>Sphingobacterium sp. DN04309 isolated from aquaculture water.</title>
        <authorList>
            <person name="Zhang M."/>
        </authorList>
    </citation>
    <scope>NUCLEOTIDE SEQUENCE [LARGE SCALE GENOMIC DNA]</scope>
    <source>
        <strain evidence="5 6">DN04309</strain>
    </source>
</reference>
<dbReference type="RefSeq" id="WP_165291605.1">
    <property type="nucleotide sequence ID" value="NZ_JACOIJ010000026.1"/>
</dbReference>
<evidence type="ECO:0000256" key="1">
    <source>
        <dbReference type="ARBA" id="ARBA00010688"/>
    </source>
</evidence>
<evidence type="ECO:0000256" key="3">
    <source>
        <dbReference type="ARBA" id="ARBA00022777"/>
    </source>
</evidence>